<evidence type="ECO:0000256" key="3">
    <source>
        <dbReference type="ARBA" id="ARBA00022676"/>
    </source>
</evidence>
<comment type="similarity">
    <text evidence="10">Belongs to the glycosyltransferase 14 family.</text>
</comment>
<dbReference type="GO" id="GO:0016020">
    <property type="term" value="C:membrane"/>
    <property type="evidence" value="ECO:0007669"/>
    <property type="project" value="UniProtKB-SubCell"/>
</dbReference>
<evidence type="ECO:0000256" key="2">
    <source>
        <dbReference type="ARBA" id="ARBA00004922"/>
    </source>
</evidence>
<evidence type="ECO:0000256" key="9">
    <source>
        <dbReference type="ARBA" id="ARBA00023180"/>
    </source>
</evidence>
<dbReference type="PANTHER" id="PTHR19297">
    <property type="entry name" value="GLYCOSYLTRANSFERASE 14 FAMILY MEMBER"/>
    <property type="match status" value="1"/>
</dbReference>
<organism evidence="11 12">
    <name type="scientific">Oesophagostomum dentatum</name>
    <name type="common">Nodular worm</name>
    <dbReference type="NCBI Taxonomy" id="61180"/>
    <lineage>
        <taxon>Eukaryota</taxon>
        <taxon>Metazoa</taxon>
        <taxon>Ecdysozoa</taxon>
        <taxon>Nematoda</taxon>
        <taxon>Chromadorea</taxon>
        <taxon>Rhabditida</taxon>
        <taxon>Rhabditina</taxon>
        <taxon>Rhabditomorpha</taxon>
        <taxon>Strongyloidea</taxon>
        <taxon>Strongylidae</taxon>
        <taxon>Oesophagostomum</taxon>
    </lineage>
</organism>
<dbReference type="EMBL" id="KN588421">
    <property type="protein sequence ID" value="KHJ81539.1"/>
    <property type="molecule type" value="Genomic_DNA"/>
</dbReference>
<dbReference type="GO" id="GO:0008375">
    <property type="term" value="F:acetylglucosaminyltransferase activity"/>
    <property type="evidence" value="ECO:0007669"/>
    <property type="project" value="TreeGrafter"/>
</dbReference>
<evidence type="ECO:0000256" key="1">
    <source>
        <dbReference type="ARBA" id="ARBA00004606"/>
    </source>
</evidence>
<sequence length="158" mass="18837">MCPRRSAPLSLKRTESKYKRRDFPTILYSSCDTIEKLFHFFPTLSDEERDFPIAYAMLMNKDAVQVMMLLSAIYQPQNQFYIAVDGKSDEKIWKAMRELSNCYPNIFVFRAKKIEWCSFEIIEAIFECVIYLSKSEVRWRYLQVSDVSTSRTFDILRF</sequence>
<accession>A0A0B1S9D5</accession>
<evidence type="ECO:0000256" key="4">
    <source>
        <dbReference type="ARBA" id="ARBA00022679"/>
    </source>
</evidence>
<reference evidence="11 12" key="1">
    <citation type="submission" date="2014-03" db="EMBL/GenBank/DDBJ databases">
        <title>Draft genome of the hookworm Oesophagostomum dentatum.</title>
        <authorList>
            <person name="Mitreva M."/>
        </authorList>
    </citation>
    <scope>NUCLEOTIDE SEQUENCE [LARGE SCALE GENOMIC DNA]</scope>
    <source>
        <strain evidence="11 12">OD-Hann</strain>
    </source>
</reference>
<evidence type="ECO:0000256" key="10">
    <source>
        <dbReference type="ARBA" id="ARBA00038150"/>
    </source>
</evidence>
<evidence type="ECO:0000256" key="6">
    <source>
        <dbReference type="ARBA" id="ARBA00022968"/>
    </source>
</evidence>
<dbReference type="Proteomes" id="UP000053660">
    <property type="component" value="Unassembled WGS sequence"/>
</dbReference>
<keyword evidence="6" id="KW-0735">Signal-anchor</keyword>
<evidence type="ECO:0000256" key="8">
    <source>
        <dbReference type="ARBA" id="ARBA00023136"/>
    </source>
</evidence>
<proteinExistence type="inferred from homology"/>
<comment type="subcellular location">
    <subcellularLocation>
        <location evidence="1">Membrane</location>
        <topology evidence="1">Single-pass type II membrane protein</topology>
    </subcellularLocation>
</comment>
<name>A0A0B1S9D5_OESDE</name>
<gene>
    <name evidence="11" type="ORF">OESDEN_18775</name>
</gene>
<keyword evidence="5" id="KW-0812">Transmembrane</keyword>
<protein>
    <submittedName>
        <fullName evidence="11">Core-2/I-Branching enzyme</fullName>
    </submittedName>
</protein>
<comment type="pathway">
    <text evidence="2">Protein modification; protein glycosylation.</text>
</comment>
<keyword evidence="9" id="KW-0325">Glycoprotein</keyword>
<evidence type="ECO:0000256" key="7">
    <source>
        <dbReference type="ARBA" id="ARBA00022989"/>
    </source>
</evidence>
<evidence type="ECO:0000313" key="11">
    <source>
        <dbReference type="EMBL" id="KHJ81539.1"/>
    </source>
</evidence>
<evidence type="ECO:0000313" key="12">
    <source>
        <dbReference type="Proteomes" id="UP000053660"/>
    </source>
</evidence>
<dbReference type="PANTHER" id="PTHR19297:SF185">
    <property type="entry name" value="BETA-1,3-GALACTOSYL-O-GLYCOSYL-GLYCOPROTEIN BETA-1,6-N-ACETYLGLUCOSAMINYLTRANSFERASE 3"/>
    <property type="match status" value="1"/>
</dbReference>
<keyword evidence="12" id="KW-1185">Reference proteome</keyword>
<evidence type="ECO:0000256" key="5">
    <source>
        <dbReference type="ARBA" id="ARBA00022692"/>
    </source>
</evidence>
<dbReference type="AlphaFoldDB" id="A0A0B1S9D5"/>
<keyword evidence="7" id="KW-1133">Transmembrane helix</keyword>
<keyword evidence="3" id="KW-0328">Glycosyltransferase</keyword>
<dbReference type="InterPro" id="IPR003406">
    <property type="entry name" value="Glyco_trans_14"/>
</dbReference>
<keyword evidence="4" id="KW-0808">Transferase</keyword>
<dbReference type="Pfam" id="PF02485">
    <property type="entry name" value="Branch"/>
    <property type="match status" value="1"/>
</dbReference>
<dbReference type="OrthoDB" id="2019572at2759"/>
<keyword evidence="8" id="KW-0472">Membrane</keyword>